<proteinExistence type="predicted"/>
<accession>A0A3N2D818</accession>
<organism evidence="1 2">
    <name type="scientific">Salana multivorans</name>
    <dbReference type="NCBI Taxonomy" id="120377"/>
    <lineage>
        <taxon>Bacteria</taxon>
        <taxon>Bacillati</taxon>
        <taxon>Actinomycetota</taxon>
        <taxon>Actinomycetes</taxon>
        <taxon>Micrococcales</taxon>
        <taxon>Beutenbergiaceae</taxon>
        <taxon>Salana</taxon>
    </lineage>
</organism>
<reference evidence="1 2" key="1">
    <citation type="submission" date="2018-11" db="EMBL/GenBank/DDBJ databases">
        <title>Sequencing the genomes of 1000 actinobacteria strains.</title>
        <authorList>
            <person name="Klenk H.-P."/>
        </authorList>
    </citation>
    <scope>NUCLEOTIDE SEQUENCE [LARGE SCALE GENOMIC DNA]</scope>
    <source>
        <strain evidence="1 2">DSM 13521</strain>
    </source>
</reference>
<sequence>MAPTLDRRDGSGGGAVTLLDHRKTLWPGGRTEPVQCDEYRKVAYLRIEALRASRGRSQTRAER</sequence>
<evidence type="ECO:0000313" key="2">
    <source>
        <dbReference type="Proteomes" id="UP000275356"/>
    </source>
</evidence>
<keyword evidence="2" id="KW-1185">Reference proteome</keyword>
<comment type="caution">
    <text evidence="1">The sequence shown here is derived from an EMBL/GenBank/DDBJ whole genome shotgun (WGS) entry which is preliminary data.</text>
</comment>
<protein>
    <submittedName>
        <fullName evidence="1">Uncharacterized protein</fullName>
    </submittedName>
</protein>
<evidence type="ECO:0000313" key="1">
    <source>
        <dbReference type="EMBL" id="ROR95921.1"/>
    </source>
</evidence>
<gene>
    <name evidence="1" type="ORF">EDD28_0489</name>
</gene>
<dbReference type="AlphaFoldDB" id="A0A3N2D818"/>
<name>A0A3N2D818_9MICO</name>
<dbReference type="Proteomes" id="UP000275356">
    <property type="component" value="Unassembled WGS sequence"/>
</dbReference>
<dbReference type="EMBL" id="RKHQ01000001">
    <property type="protein sequence ID" value="ROR95921.1"/>
    <property type="molecule type" value="Genomic_DNA"/>
</dbReference>